<dbReference type="PROSITE" id="PS50110">
    <property type="entry name" value="RESPONSE_REGULATORY"/>
    <property type="match status" value="1"/>
</dbReference>
<reference evidence="7" key="1">
    <citation type="journal article" date="2021" name="Science">
        <title>Hunting the eagle killer: A cyanobacterial neurotoxin causes vacuolar myelinopathy.</title>
        <authorList>
            <person name="Breinlinger S."/>
            <person name="Phillips T.J."/>
            <person name="Haram B.N."/>
            <person name="Mares J."/>
            <person name="Martinez Yerena J.A."/>
            <person name="Hrouzek P."/>
            <person name="Sobotka R."/>
            <person name="Henderson W.M."/>
            <person name="Schmieder P."/>
            <person name="Williams S.M."/>
            <person name="Lauderdale J.D."/>
            <person name="Wilde H.D."/>
            <person name="Gerrin W."/>
            <person name="Kust A."/>
            <person name="Washington J.W."/>
            <person name="Wagner C."/>
            <person name="Geier B."/>
            <person name="Liebeke M."/>
            <person name="Enke H."/>
            <person name="Niedermeyer T.H.J."/>
            <person name="Wilde S.B."/>
        </authorList>
    </citation>
    <scope>NUCLEOTIDE SEQUENCE [LARGE SCALE GENOMIC DNA]</scope>
    <source>
        <strain evidence="7">Thurmond2011</strain>
    </source>
</reference>
<dbReference type="RefSeq" id="WP_208352597.1">
    <property type="nucleotide sequence ID" value="NZ_JAALHA020000017.1"/>
</dbReference>
<name>A0AAP5IBL2_9CYAN</name>
<keyword evidence="2" id="KW-0597">Phosphoprotein</keyword>
<dbReference type="InterPro" id="IPR001867">
    <property type="entry name" value="OmpR/PhoB-type_DNA-bd"/>
</dbReference>
<evidence type="ECO:0000313" key="6">
    <source>
        <dbReference type="EMBL" id="MDR9898426.1"/>
    </source>
</evidence>
<dbReference type="Gene3D" id="1.10.10.10">
    <property type="entry name" value="Winged helix-like DNA-binding domain superfamily/Winged helix DNA-binding domain"/>
    <property type="match status" value="1"/>
</dbReference>
<feature type="DNA-binding region" description="OmpR/PhoB-type" evidence="3">
    <location>
        <begin position="124"/>
        <end position="223"/>
    </location>
</feature>
<evidence type="ECO:0000313" key="7">
    <source>
        <dbReference type="Proteomes" id="UP000667802"/>
    </source>
</evidence>
<dbReference type="GO" id="GO:0032993">
    <property type="term" value="C:protein-DNA complex"/>
    <property type="evidence" value="ECO:0007669"/>
    <property type="project" value="TreeGrafter"/>
</dbReference>
<dbReference type="InterPro" id="IPR001789">
    <property type="entry name" value="Sig_transdc_resp-reg_receiver"/>
</dbReference>
<dbReference type="Gene3D" id="3.40.50.2300">
    <property type="match status" value="1"/>
</dbReference>
<dbReference type="SMART" id="SM00448">
    <property type="entry name" value="REC"/>
    <property type="match status" value="1"/>
</dbReference>
<dbReference type="Pfam" id="PF00486">
    <property type="entry name" value="Trans_reg_C"/>
    <property type="match status" value="1"/>
</dbReference>
<feature type="domain" description="OmpR/PhoB-type" evidence="5">
    <location>
        <begin position="124"/>
        <end position="223"/>
    </location>
</feature>
<dbReference type="InterPro" id="IPR039420">
    <property type="entry name" value="WalR-like"/>
</dbReference>
<comment type="caution">
    <text evidence="6">The sequence shown here is derived from an EMBL/GenBank/DDBJ whole genome shotgun (WGS) entry which is preliminary data.</text>
</comment>
<protein>
    <submittedName>
        <fullName evidence="6">Response regulator transcription factor</fullName>
    </submittedName>
</protein>
<dbReference type="PANTHER" id="PTHR48111">
    <property type="entry name" value="REGULATOR OF RPOS"/>
    <property type="match status" value="1"/>
</dbReference>
<keyword evidence="1 3" id="KW-0238">DNA-binding</keyword>
<accession>A0AAP5IBL2</accession>
<evidence type="ECO:0000256" key="1">
    <source>
        <dbReference type="ARBA" id="ARBA00023125"/>
    </source>
</evidence>
<keyword evidence="7" id="KW-1185">Reference proteome</keyword>
<dbReference type="CDD" id="cd00383">
    <property type="entry name" value="trans_reg_C"/>
    <property type="match status" value="1"/>
</dbReference>
<gene>
    <name evidence="6" type="ORF">G7B40_028265</name>
</gene>
<dbReference type="Pfam" id="PF00072">
    <property type="entry name" value="Response_reg"/>
    <property type="match status" value="1"/>
</dbReference>
<dbReference type="PANTHER" id="PTHR48111:SF15">
    <property type="entry name" value="OMPR SUBFAMILY"/>
    <property type="match status" value="1"/>
</dbReference>
<dbReference type="GO" id="GO:0000156">
    <property type="term" value="F:phosphorelay response regulator activity"/>
    <property type="evidence" value="ECO:0007669"/>
    <property type="project" value="TreeGrafter"/>
</dbReference>
<feature type="domain" description="Response regulatory" evidence="4">
    <location>
        <begin position="2"/>
        <end position="116"/>
    </location>
</feature>
<dbReference type="GO" id="GO:0006355">
    <property type="term" value="P:regulation of DNA-templated transcription"/>
    <property type="evidence" value="ECO:0007669"/>
    <property type="project" value="InterPro"/>
</dbReference>
<dbReference type="AlphaFoldDB" id="A0AAP5IBL2"/>
<organism evidence="6 7">
    <name type="scientific">Aetokthonos hydrillicola Thurmond2011</name>
    <dbReference type="NCBI Taxonomy" id="2712845"/>
    <lineage>
        <taxon>Bacteria</taxon>
        <taxon>Bacillati</taxon>
        <taxon>Cyanobacteriota</taxon>
        <taxon>Cyanophyceae</taxon>
        <taxon>Nostocales</taxon>
        <taxon>Hapalosiphonaceae</taxon>
        <taxon>Aetokthonos</taxon>
    </lineage>
</organism>
<dbReference type="SMART" id="SM00862">
    <property type="entry name" value="Trans_reg_C"/>
    <property type="match status" value="1"/>
</dbReference>
<dbReference type="PROSITE" id="PS51755">
    <property type="entry name" value="OMPR_PHOB"/>
    <property type="match status" value="1"/>
</dbReference>
<dbReference type="InterPro" id="IPR011006">
    <property type="entry name" value="CheY-like_superfamily"/>
</dbReference>
<feature type="modified residue" description="4-aspartylphosphate" evidence="2">
    <location>
        <position position="51"/>
    </location>
</feature>
<proteinExistence type="predicted"/>
<dbReference type="SUPFAM" id="SSF52172">
    <property type="entry name" value="CheY-like"/>
    <property type="match status" value="1"/>
</dbReference>
<dbReference type="Proteomes" id="UP000667802">
    <property type="component" value="Unassembled WGS sequence"/>
</dbReference>
<dbReference type="GO" id="GO:0005829">
    <property type="term" value="C:cytosol"/>
    <property type="evidence" value="ECO:0007669"/>
    <property type="project" value="TreeGrafter"/>
</dbReference>
<dbReference type="EMBL" id="JAALHA020000017">
    <property type="protein sequence ID" value="MDR9898426.1"/>
    <property type="molecule type" value="Genomic_DNA"/>
</dbReference>
<evidence type="ECO:0000259" key="4">
    <source>
        <dbReference type="PROSITE" id="PS50110"/>
    </source>
</evidence>
<evidence type="ECO:0000256" key="3">
    <source>
        <dbReference type="PROSITE-ProRule" id="PRU01091"/>
    </source>
</evidence>
<dbReference type="GO" id="GO:0000976">
    <property type="term" value="F:transcription cis-regulatory region binding"/>
    <property type="evidence" value="ECO:0007669"/>
    <property type="project" value="TreeGrafter"/>
</dbReference>
<dbReference type="InterPro" id="IPR036388">
    <property type="entry name" value="WH-like_DNA-bd_sf"/>
</dbReference>
<sequence>MKILLIEDDLEFIAVLQQALMSHNYRIEIASDGQTGLELATAFNYDLILLDIILPKIDGISITKQLRSLSYQMPILIMTGQGSPNVHVAALNGGADDYIMKPFTLPELIARIQALLRRSRVILPAVLVWENLQLDTTNRVVIYRGKYLHLTPKEYDLLELFLRNPRKIFTRSELLNRIWFCAEAPGEEAVTAHIKGLRKKLKTAGMTANLIETIYGLGYRLKESGQKLTKPHPPLHILKSDIVST</sequence>
<evidence type="ECO:0000256" key="2">
    <source>
        <dbReference type="PROSITE-ProRule" id="PRU00169"/>
    </source>
</evidence>
<evidence type="ECO:0000259" key="5">
    <source>
        <dbReference type="PROSITE" id="PS51755"/>
    </source>
</evidence>